<dbReference type="EMBL" id="WEKT01000010">
    <property type="protein sequence ID" value="MZI93096.1"/>
    <property type="molecule type" value="Genomic_DNA"/>
</dbReference>
<feature type="domain" description="ImpA N-terminal" evidence="3">
    <location>
        <begin position="22"/>
        <end position="99"/>
    </location>
</feature>
<name>A0A7X4RTR2_9VIBR</name>
<reference evidence="4 5" key="1">
    <citation type="submission" date="2019-10" db="EMBL/GenBank/DDBJ databases">
        <title>Vibrio sp. nov. isolated from a shrimp pond.</title>
        <authorList>
            <person name="Gomez-Gil B."/>
            <person name="Enciso-Ibarra J."/>
            <person name="Enciso-Ibarra K."/>
            <person name="Bolan-Mejia C."/>
        </authorList>
    </citation>
    <scope>NUCLEOTIDE SEQUENCE [LARGE SCALE GENOMIC DNA]</scope>
    <source>
        <strain evidence="4 5">CAIM 722</strain>
    </source>
</reference>
<proteinExistence type="predicted"/>
<dbReference type="Proteomes" id="UP000462621">
    <property type="component" value="Unassembled WGS sequence"/>
</dbReference>
<evidence type="ECO:0000313" key="4">
    <source>
        <dbReference type="EMBL" id="MZI93096.1"/>
    </source>
</evidence>
<keyword evidence="2" id="KW-1133">Transmembrane helix</keyword>
<keyword evidence="2" id="KW-0472">Membrane</keyword>
<dbReference type="InterPro" id="IPR010657">
    <property type="entry name" value="ImpA_N"/>
</dbReference>
<keyword evidence="1" id="KW-0175">Coiled coil</keyword>
<evidence type="ECO:0000256" key="2">
    <source>
        <dbReference type="SAM" id="Phobius"/>
    </source>
</evidence>
<dbReference type="PANTHER" id="PTHR37024">
    <property type="entry name" value="TYPE VI SECRETION SYSTEM DUF2094 AND IMPA-RELATED DOMAIN PROTEIN"/>
    <property type="match status" value="1"/>
</dbReference>
<dbReference type="PANTHER" id="PTHR37024:SF5">
    <property type="entry name" value="IMPA N-TERMINAL DOMAIN-CONTAINING PROTEIN"/>
    <property type="match status" value="1"/>
</dbReference>
<feature type="coiled-coil region" evidence="1">
    <location>
        <begin position="390"/>
        <end position="417"/>
    </location>
</feature>
<keyword evidence="5" id="KW-1185">Reference proteome</keyword>
<dbReference type="Pfam" id="PF06812">
    <property type="entry name" value="ImpA_N"/>
    <property type="match status" value="1"/>
</dbReference>
<evidence type="ECO:0000259" key="3">
    <source>
        <dbReference type="Pfam" id="PF06812"/>
    </source>
</evidence>
<comment type="caution">
    <text evidence="4">The sequence shown here is derived from an EMBL/GenBank/DDBJ whole genome shotgun (WGS) entry which is preliminary data.</text>
</comment>
<evidence type="ECO:0000313" key="5">
    <source>
        <dbReference type="Proteomes" id="UP000462621"/>
    </source>
</evidence>
<dbReference type="AlphaFoldDB" id="A0A7X4RTR2"/>
<keyword evidence="2" id="KW-0812">Transmembrane</keyword>
<sequence length="431" mass="49498">MSNAIFLDGQYYQLTNDSNAIRELENYQIIRDEVNRRFNPLAGGTDWEKVFACCERLAKAPGMDFLITGYYAVASLKVHGLAGFANGLELLSYSLSNLSEPDTKTAKMRKEVLDWVNGKVVQELKSLKPTYEALRELYRAESHCERLHQLLEAQQPDHLVDFEGVGFALFEHIDRIETQYHTLMKRQHKEEAQQVPSVPKARHWLWCGVMFLIGLAVCAFGQWAYGHYAWFHKDDYAQYRATPLIQTEAALSQYQNQVSKSQLARWEDDFIALYSGAATNNMQQSVEKTKLDALSQITTLRTLYPESAKVQQVDKAFSAAQTKALEQTEYFIERFRDIRTKMANISLLAQKQRWSALQRNAKSLEDFAVSLSPVYGRVDYVQTLIKQGDLVEAKKEFNVLKKRLNNLSWQIAQLDNQLQKQITALEKTGNK</sequence>
<dbReference type="RefSeq" id="WP_161154397.1">
    <property type="nucleotide sequence ID" value="NZ_WEKT01000010.1"/>
</dbReference>
<feature type="transmembrane region" description="Helical" evidence="2">
    <location>
        <begin position="203"/>
        <end position="225"/>
    </location>
</feature>
<protein>
    <submittedName>
        <fullName evidence="4">Type VI secretion protein</fullName>
    </submittedName>
</protein>
<gene>
    <name evidence="4" type="ORF">F9817_07780</name>
</gene>
<accession>A0A7X4RTR2</accession>
<evidence type="ECO:0000256" key="1">
    <source>
        <dbReference type="SAM" id="Coils"/>
    </source>
</evidence>
<organism evidence="4 5">
    <name type="scientific">Vibrio eleionomae</name>
    <dbReference type="NCBI Taxonomy" id="2653505"/>
    <lineage>
        <taxon>Bacteria</taxon>
        <taxon>Pseudomonadati</taxon>
        <taxon>Pseudomonadota</taxon>
        <taxon>Gammaproteobacteria</taxon>
        <taxon>Vibrionales</taxon>
        <taxon>Vibrionaceae</taxon>
        <taxon>Vibrio</taxon>
    </lineage>
</organism>